<reference evidence="2 3" key="1">
    <citation type="submission" date="2023-10" db="EMBL/GenBank/DDBJ databases">
        <title>Genomes of two closely related lineages of the louse Polyplax serrata with different host specificities.</title>
        <authorList>
            <person name="Martinu J."/>
            <person name="Tarabai H."/>
            <person name="Stefka J."/>
            <person name="Hypsa V."/>
        </authorList>
    </citation>
    <scope>NUCLEOTIDE SEQUENCE [LARGE SCALE GENOMIC DNA]</scope>
    <source>
        <strain evidence="2">HR10_N</strain>
    </source>
</reference>
<comment type="caution">
    <text evidence="2">The sequence shown here is derived from an EMBL/GenBank/DDBJ whole genome shotgun (WGS) entry which is preliminary data.</text>
</comment>
<dbReference type="EMBL" id="JAWJWE010000038">
    <property type="protein sequence ID" value="KAK6623116.1"/>
    <property type="molecule type" value="Genomic_DNA"/>
</dbReference>
<organism evidence="2 3">
    <name type="scientific">Polyplax serrata</name>
    <name type="common">Common mouse louse</name>
    <dbReference type="NCBI Taxonomy" id="468196"/>
    <lineage>
        <taxon>Eukaryota</taxon>
        <taxon>Metazoa</taxon>
        <taxon>Ecdysozoa</taxon>
        <taxon>Arthropoda</taxon>
        <taxon>Hexapoda</taxon>
        <taxon>Insecta</taxon>
        <taxon>Pterygota</taxon>
        <taxon>Neoptera</taxon>
        <taxon>Paraneoptera</taxon>
        <taxon>Psocodea</taxon>
        <taxon>Troctomorpha</taxon>
        <taxon>Phthiraptera</taxon>
        <taxon>Anoplura</taxon>
        <taxon>Polyplacidae</taxon>
        <taxon>Polyplax</taxon>
    </lineage>
</organism>
<name>A0AAN8S0V5_POLSC</name>
<dbReference type="Proteomes" id="UP001372834">
    <property type="component" value="Unassembled WGS sequence"/>
</dbReference>
<protein>
    <submittedName>
        <fullName evidence="2">Uncharacterized protein</fullName>
    </submittedName>
</protein>
<evidence type="ECO:0000313" key="2">
    <source>
        <dbReference type="EMBL" id="KAK6623116.1"/>
    </source>
</evidence>
<accession>A0AAN8S0V5</accession>
<proteinExistence type="predicted"/>
<dbReference type="AlphaFoldDB" id="A0AAN8S0V5"/>
<sequence length="63" mass="7334">MAGQLEDWYGTMVNEIDIRSRKDRRRLRSSDHVKNNEASTPDMYQVDHKGTVPKAEQGRCAER</sequence>
<feature type="region of interest" description="Disordered" evidence="1">
    <location>
        <begin position="23"/>
        <end position="63"/>
    </location>
</feature>
<evidence type="ECO:0000256" key="1">
    <source>
        <dbReference type="SAM" id="MobiDB-lite"/>
    </source>
</evidence>
<evidence type="ECO:0000313" key="3">
    <source>
        <dbReference type="Proteomes" id="UP001372834"/>
    </source>
</evidence>
<gene>
    <name evidence="2" type="ORF">RUM43_008968</name>
</gene>
<feature type="compositionally biased region" description="Basic and acidic residues" evidence="1">
    <location>
        <begin position="45"/>
        <end position="63"/>
    </location>
</feature>